<proteinExistence type="predicted"/>
<dbReference type="GO" id="GO:0008270">
    <property type="term" value="F:zinc ion binding"/>
    <property type="evidence" value="ECO:0007669"/>
    <property type="project" value="InterPro"/>
</dbReference>
<dbReference type="Gene3D" id="4.10.240.10">
    <property type="entry name" value="Zn(2)-C6 fungal-type DNA-binding domain"/>
    <property type="match status" value="1"/>
</dbReference>
<evidence type="ECO:0000256" key="2">
    <source>
        <dbReference type="ARBA" id="ARBA00023015"/>
    </source>
</evidence>
<dbReference type="Pfam" id="PF04082">
    <property type="entry name" value="Fungal_trans"/>
    <property type="match status" value="1"/>
</dbReference>
<evidence type="ECO:0000256" key="3">
    <source>
        <dbReference type="ARBA" id="ARBA00023125"/>
    </source>
</evidence>
<keyword evidence="5" id="KW-0539">Nucleus</keyword>
<evidence type="ECO:0000256" key="6">
    <source>
        <dbReference type="SAM" id="MobiDB-lite"/>
    </source>
</evidence>
<dbReference type="GO" id="GO:0000978">
    <property type="term" value="F:RNA polymerase II cis-regulatory region sequence-specific DNA binding"/>
    <property type="evidence" value="ECO:0007669"/>
    <property type="project" value="TreeGrafter"/>
</dbReference>
<keyword evidence="9" id="KW-1185">Reference proteome</keyword>
<reference evidence="9" key="1">
    <citation type="journal article" date="2017" name="Genome Biol.">
        <title>Comparative genomics reveals high biological diversity and specific adaptations in the industrially and medically important fungal genus Aspergillus.</title>
        <authorList>
            <person name="de Vries R.P."/>
            <person name="Riley R."/>
            <person name="Wiebenga A."/>
            <person name="Aguilar-Osorio G."/>
            <person name="Amillis S."/>
            <person name="Uchima C.A."/>
            <person name="Anderluh G."/>
            <person name="Asadollahi M."/>
            <person name="Askin M."/>
            <person name="Barry K."/>
            <person name="Battaglia E."/>
            <person name="Bayram O."/>
            <person name="Benocci T."/>
            <person name="Braus-Stromeyer S.A."/>
            <person name="Caldana C."/>
            <person name="Canovas D."/>
            <person name="Cerqueira G.C."/>
            <person name="Chen F."/>
            <person name="Chen W."/>
            <person name="Choi C."/>
            <person name="Clum A."/>
            <person name="Dos Santos R.A."/>
            <person name="Damasio A.R."/>
            <person name="Diallinas G."/>
            <person name="Emri T."/>
            <person name="Fekete E."/>
            <person name="Flipphi M."/>
            <person name="Freyberg S."/>
            <person name="Gallo A."/>
            <person name="Gournas C."/>
            <person name="Habgood R."/>
            <person name="Hainaut M."/>
            <person name="Harispe M.L."/>
            <person name="Henrissat B."/>
            <person name="Hilden K.S."/>
            <person name="Hope R."/>
            <person name="Hossain A."/>
            <person name="Karabika E."/>
            <person name="Karaffa L."/>
            <person name="Karanyi Z."/>
            <person name="Krasevec N."/>
            <person name="Kuo A."/>
            <person name="Kusch H."/>
            <person name="LaButti K."/>
            <person name="Lagendijk E.L."/>
            <person name="Lapidus A."/>
            <person name="Levasseur A."/>
            <person name="Lindquist E."/>
            <person name="Lipzen A."/>
            <person name="Logrieco A.F."/>
            <person name="MacCabe A."/>
            <person name="Maekelae M.R."/>
            <person name="Malavazi I."/>
            <person name="Melin P."/>
            <person name="Meyer V."/>
            <person name="Mielnichuk N."/>
            <person name="Miskei M."/>
            <person name="Molnar A.P."/>
            <person name="Mule G."/>
            <person name="Ngan C.Y."/>
            <person name="Orejas M."/>
            <person name="Orosz E."/>
            <person name="Ouedraogo J.P."/>
            <person name="Overkamp K.M."/>
            <person name="Park H.-S."/>
            <person name="Perrone G."/>
            <person name="Piumi F."/>
            <person name="Punt P.J."/>
            <person name="Ram A.F."/>
            <person name="Ramon A."/>
            <person name="Rauscher S."/>
            <person name="Record E."/>
            <person name="Riano-Pachon D.M."/>
            <person name="Robert V."/>
            <person name="Roehrig J."/>
            <person name="Ruller R."/>
            <person name="Salamov A."/>
            <person name="Salih N.S."/>
            <person name="Samson R.A."/>
            <person name="Sandor E."/>
            <person name="Sanguinetti M."/>
            <person name="Schuetze T."/>
            <person name="Sepcic K."/>
            <person name="Shelest E."/>
            <person name="Sherlock G."/>
            <person name="Sophianopoulou V."/>
            <person name="Squina F.M."/>
            <person name="Sun H."/>
            <person name="Susca A."/>
            <person name="Todd R.B."/>
            <person name="Tsang A."/>
            <person name="Unkles S.E."/>
            <person name="van de Wiele N."/>
            <person name="van Rossen-Uffink D."/>
            <person name="Oliveira J.V."/>
            <person name="Vesth T.C."/>
            <person name="Visser J."/>
            <person name="Yu J.-H."/>
            <person name="Zhou M."/>
            <person name="Andersen M.R."/>
            <person name="Archer D.B."/>
            <person name="Baker S.E."/>
            <person name="Benoit I."/>
            <person name="Brakhage A.A."/>
            <person name="Braus G.H."/>
            <person name="Fischer R."/>
            <person name="Frisvad J.C."/>
            <person name="Goldman G.H."/>
            <person name="Houbraken J."/>
            <person name="Oakley B."/>
            <person name="Pocsi I."/>
            <person name="Scazzocchio C."/>
            <person name="Seiboth B."/>
            <person name="vanKuyk P.A."/>
            <person name="Wortman J."/>
            <person name="Dyer P.S."/>
            <person name="Grigoriev I.V."/>
        </authorList>
    </citation>
    <scope>NUCLEOTIDE SEQUENCE [LARGE SCALE GENOMIC DNA]</scope>
    <source>
        <strain evidence="9">DTO 134E9</strain>
    </source>
</reference>
<dbReference type="GO" id="GO:0000435">
    <property type="term" value="P:positive regulation of transcription from RNA polymerase II promoter by galactose"/>
    <property type="evidence" value="ECO:0007669"/>
    <property type="project" value="TreeGrafter"/>
</dbReference>
<dbReference type="InterPro" id="IPR007219">
    <property type="entry name" value="XnlR_reg_dom"/>
</dbReference>
<evidence type="ECO:0000259" key="7">
    <source>
        <dbReference type="PROSITE" id="PS50048"/>
    </source>
</evidence>
<dbReference type="InterPro" id="IPR051127">
    <property type="entry name" value="Fungal_SecMet_Regulators"/>
</dbReference>
<gene>
    <name evidence="8" type="ORF">ASPWEDRAFT_167684</name>
</gene>
<evidence type="ECO:0000313" key="8">
    <source>
        <dbReference type="EMBL" id="OJJ41676.1"/>
    </source>
</evidence>
<name>A0A1L9S3E5_ASPWE</name>
<dbReference type="PROSITE" id="PS50048">
    <property type="entry name" value="ZN2_CY6_FUNGAL_2"/>
    <property type="match status" value="1"/>
</dbReference>
<evidence type="ECO:0000256" key="1">
    <source>
        <dbReference type="ARBA" id="ARBA00022723"/>
    </source>
</evidence>
<dbReference type="RefSeq" id="XP_040695352.1">
    <property type="nucleotide sequence ID" value="XM_040830186.1"/>
</dbReference>
<keyword evidence="1" id="KW-0479">Metal-binding</keyword>
<protein>
    <recommendedName>
        <fullName evidence="7">Zn(2)-C6 fungal-type domain-containing protein</fullName>
    </recommendedName>
</protein>
<dbReference type="PANTHER" id="PTHR47424:SF2">
    <property type="entry name" value="TRANSCRIPTION FACTOR DOMAIN-CONTAINING PROTEIN-RELATED"/>
    <property type="match status" value="1"/>
</dbReference>
<dbReference type="GeneID" id="63746034"/>
<dbReference type="OrthoDB" id="3364175at2759"/>
<dbReference type="SUPFAM" id="SSF57701">
    <property type="entry name" value="Zn2/Cys6 DNA-binding domain"/>
    <property type="match status" value="1"/>
</dbReference>
<dbReference type="VEuPathDB" id="FungiDB:ASPWEDRAFT_167684"/>
<dbReference type="SMART" id="SM00066">
    <property type="entry name" value="GAL4"/>
    <property type="match status" value="1"/>
</dbReference>
<accession>A0A1L9S3E5</accession>
<dbReference type="PROSITE" id="PS00463">
    <property type="entry name" value="ZN2_CY6_FUNGAL_1"/>
    <property type="match status" value="1"/>
</dbReference>
<evidence type="ECO:0000313" key="9">
    <source>
        <dbReference type="Proteomes" id="UP000184383"/>
    </source>
</evidence>
<feature type="region of interest" description="Disordered" evidence="6">
    <location>
        <begin position="592"/>
        <end position="619"/>
    </location>
</feature>
<dbReference type="GO" id="GO:0006351">
    <property type="term" value="P:DNA-templated transcription"/>
    <property type="evidence" value="ECO:0007669"/>
    <property type="project" value="InterPro"/>
</dbReference>
<dbReference type="InterPro" id="IPR036864">
    <property type="entry name" value="Zn2-C6_fun-type_DNA-bd_sf"/>
</dbReference>
<dbReference type="Proteomes" id="UP000184383">
    <property type="component" value="Unassembled WGS sequence"/>
</dbReference>
<organism evidence="8 9">
    <name type="scientific">Aspergillus wentii DTO 134E9</name>
    <dbReference type="NCBI Taxonomy" id="1073089"/>
    <lineage>
        <taxon>Eukaryota</taxon>
        <taxon>Fungi</taxon>
        <taxon>Dikarya</taxon>
        <taxon>Ascomycota</taxon>
        <taxon>Pezizomycotina</taxon>
        <taxon>Eurotiomycetes</taxon>
        <taxon>Eurotiomycetidae</taxon>
        <taxon>Eurotiales</taxon>
        <taxon>Aspergillaceae</taxon>
        <taxon>Aspergillus</taxon>
        <taxon>Aspergillus subgen. Cremei</taxon>
    </lineage>
</organism>
<dbReference type="CDD" id="cd12148">
    <property type="entry name" value="fungal_TF_MHR"/>
    <property type="match status" value="1"/>
</dbReference>
<evidence type="ECO:0000256" key="4">
    <source>
        <dbReference type="ARBA" id="ARBA00023163"/>
    </source>
</evidence>
<dbReference type="EMBL" id="KV878209">
    <property type="protein sequence ID" value="OJJ41676.1"/>
    <property type="molecule type" value="Genomic_DNA"/>
</dbReference>
<dbReference type="GO" id="GO:0005634">
    <property type="term" value="C:nucleus"/>
    <property type="evidence" value="ECO:0007669"/>
    <property type="project" value="TreeGrafter"/>
</dbReference>
<keyword evidence="2" id="KW-0805">Transcription regulation</keyword>
<sequence length="673" mass="75743">MPRSSSPVSKQIELRACLECRKRKSKCSGGSPCQYCSRSKKQCVYGRAPSRTPLTRKNLDETERRCAKLMALLHKLNPDVDIEVALKHEGFEFPLKSLQSADSEIESPASVDRFEWNEAALASPSRSQKECPDGMASLVPSGRAGCGYLGNSSGSHLLRNISGLFPDNPDSVATEQTSPVDASQIESPSWSAHLSNTAVLDRLVDAYFMCYNSSFPILHESTFRQKYRNRQQIHLRSSWHPIFYLVLAIGDWILAGGAEAEQSRYYTAARSRMSMRMLESGNLLTVQAFLLMGNYLQKRDRPNTGYNFIGIAYRMALGLGLHREPPADTPDSLFNERRRVVWWIVYCFDSGFSLTTGRPVMASDGFIETRLPRNIDDSACTLDSILPAPTEEPTTYSAIIAQARLSSIGNMVYRDVISASKETPLDLRVARSIDHQFKAWKLSLPVYFTAQDIPHWFHGPRAIIRWKEENVRMMLWWGSQRLCSLPSDSDEAQNMCHYTAIETIQDITTFCLDHPDTLHAGTNWYATYFLFQATIVLSIHYLRPCQSRDTTATQELWFLSISRARDCLAFLSTNNKAASRCLAVLDRIRDQSQPSQPASAPVPPDPDSTQLQTIPGDPGMHSPTFAIDPALQIFFQDTTWDNDIFEGLQGFPSTDETESFDYIRLTDPSLEPS</sequence>
<dbReference type="InterPro" id="IPR001138">
    <property type="entry name" value="Zn2Cys6_DnaBD"/>
</dbReference>
<dbReference type="GO" id="GO:0000981">
    <property type="term" value="F:DNA-binding transcription factor activity, RNA polymerase II-specific"/>
    <property type="evidence" value="ECO:0007669"/>
    <property type="project" value="InterPro"/>
</dbReference>
<dbReference type="PANTHER" id="PTHR47424">
    <property type="entry name" value="REGULATORY PROTEIN GAL4"/>
    <property type="match status" value="1"/>
</dbReference>
<feature type="domain" description="Zn(2)-C6 fungal-type" evidence="7">
    <location>
        <begin position="16"/>
        <end position="45"/>
    </location>
</feature>
<evidence type="ECO:0000256" key="5">
    <source>
        <dbReference type="ARBA" id="ARBA00023242"/>
    </source>
</evidence>
<keyword evidence="4" id="KW-0804">Transcription</keyword>
<dbReference type="SMART" id="SM00906">
    <property type="entry name" value="Fungal_trans"/>
    <property type="match status" value="1"/>
</dbReference>
<dbReference type="AlphaFoldDB" id="A0A1L9S3E5"/>
<dbReference type="CDD" id="cd00067">
    <property type="entry name" value="GAL4"/>
    <property type="match status" value="1"/>
</dbReference>
<dbReference type="Pfam" id="PF00172">
    <property type="entry name" value="Zn_clus"/>
    <property type="match status" value="1"/>
</dbReference>
<keyword evidence="3" id="KW-0238">DNA-binding</keyword>